<dbReference type="InterPro" id="IPR036397">
    <property type="entry name" value="RNaseH_sf"/>
</dbReference>
<protein>
    <submittedName>
        <fullName evidence="1">Uncharacterized protein</fullName>
    </submittedName>
</protein>
<dbReference type="Gene3D" id="3.30.420.10">
    <property type="entry name" value="Ribonuclease H-like superfamily/Ribonuclease H"/>
    <property type="match status" value="1"/>
</dbReference>
<sequence length="213" mass="24925">MFLIMSECNLDDYNNYWYDLDIYDREYDLDVYGCEYDLDATSYKRDSLLTRLYVYDCEYDSDHYDCEYNLDVYGYNNVHRLSWPAQRPGLNPIEHLWDKLGQRLKSLEMRPTSIVQLRAMLQEEWRRIPVDILHKLVESMPDRVAAVTATRGHCALKKNLYTYRMGHSINPTCARCSEGDESVAAMHSLIKELSSLGNISQSLMSYQLSQSVV</sequence>
<proteinExistence type="predicted"/>
<evidence type="ECO:0000313" key="2">
    <source>
        <dbReference type="Proteomes" id="UP001148838"/>
    </source>
</evidence>
<comment type="caution">
    <text evidence="1">The sequence shown here is derived from an EMBL/GenBank/DDBJ whole genome shotgun (WGS) entry which is preliminary data.</text>
</comment>
<dbReference type="Proteomes" id="UP001148838">
    <property type="component" value="Unassembled WGS sequence"/>
</dbReference>
<dbReference type="EMBL" id="JAJSOF020000013">
    <property type="protein sequence ID" value="KAJ4443234.1"/>
    <property type="molecule type" value="Genomic_DNA"/>
</dbReference>
<name>A0ABQ8T9N4_PERAM</name>
<accession>A0ABQ8T9N4</accession>
<gene>
    <name evidence="1" type="ORF">ANN_04902</name>
</gene>
<reference evidence="1 2" key="1">
    <citation type="journal article" date="2022" name="Allergy">
        <title>Genome assembly and annotation of Periplaneta americana reveal a comprehensive cockroach allergen profile.</title>
        <authorList>
            <person name="Wang L."/>
            <person name="Xiong Q."/>
            <person name="Saelim N."/>
            <person name="Wang L."/>
            <person name="Nong W."/>
            <person name="Wan A.T."/>
            <person name="Shi M."/>
            <person name="Liu X."/>
            <person name="Cao Q."/>
            <person name="Hui J.H.L."/>
            <person name="Sookrung N."/>
            <person name="Leung T.F."/>
            <person name="Tungtrongchitr A."/>
            <person name="Tsui S.K.W."/>
        </authorList>
    </citation>
    <scope>NUCLEOTIDE SEQUENCE [LARGE SCALE GENOMIC DNA]</scope>
    <source>
        <strain evidence="1">PWHHKU_190912</strain>
    </source>
</reference>
<organism evidence="1 2">
    <name type="scientific">Periplaneta americana</name>
    <name type="common">American cockroach</name>
    <name type="synonym">Blatta americana</name>
    <dbReference type="NCBI Taxonomy" id="6978"/>
    <lineage>
        <taxon>Eukaryota</taxon>
        <taxon>Metazoa</taxon>
        <taxon>Ecdysozoa</taxon>
        <taxon>Arthropoda</taxon>
        <taxon>Hexapoda</taxon>
        <taxon>Insecta</taxon>
        <taxon>Pterygota</taxon>
        <taxon>Neoptera</taxon>
        <taxon>Polyneoptera</taxon>
        <taxon>Dictyoptera</taxon>
        <taxon>Blattodea</taxon>
        <taxon>Blattoidea</taxon>
        <taxon>Blattidae</taxon>
        <taxon>Blattinae</taxon>
        <taxon>Periplaneta</taxon>
    </lineage>
</organism>
<evidence type="ECO:0000313" key="1">
    <source>
        <dbReference type="EMBL" id="KAJ4443234.1"/>
    </source>
</evidence>
<keyword evidence="2" id="KW-1185">Reference proteome</keyword>